<dbReference type="STRING" id="332977.SAMN05421740_101129"/>
<evidence type="ECO:0000313" key="2">
    <source>
        <dbReference type="Proteomes" id="UP000198916"/>
    </source>
</evidence>
<organism evidence="1 2">
    <name type="scientific">Parapedobacter koreensis</name>
    <dbReference type="NCBI Taxonomy" id="332977"/>
    <lineage>
        <taxon>Bacteria</taxon>
        <taxon>Pseudomonadati</taxon>
        <taxon>Bacteroidota</taxon>
        <taxon>Sphingobacteriia</taxon>
        <taxon>Sphingobacteriales</taxon>
        <taxon>Sphingobacteriaceae</taxon>
        <taxon>Parapedobacter</taxon>
    </lineage>
</organism>
<reference evidence="2" key="1">
    <citation type="submission" date="2016-10" db="EMBL/GenBank/DDBJ databases">
        <authorList>
            <person name="Varghese N."/>
            <person name="Submissions S."/>
        </authorList>
    </citation>
    <scope>NUCLEOTIDE SEQUENCE [LARGE SCALE GENOMIC DNA]</scope>
    <source>
        <strain evidence="2">Jip14</strain>
    </source>
</reference>
<gene>
    <name evidence="1" type="ORF">SAMN05421740_101129</name>
</gene>
<evidence type="ECO:0000313" key="1">
    <source>
        <dbReference type="EMBL" id="SEK18947.1"/>
    </source>
</evidence>
<evidence type="ECO:0008006" key="3">
    <source>
        <dbReference type="Google" id="ProtNLM"/>
    </source>
</evidence>
<proteinExistence type="predicted"/>
<accession>A0A1H7F0R7</accession>
<sequence length="292" mass="33085">MNDVNASFANQVASYVADGEWKALRDQVGHFIADPQPNTLARIFTAIPRTVKSAGKAEFITLDGPTHTETAPLPLVVKDWPLVRLVRVWVLTRVPALEQPSYLSLIERLFSYGDVEELAALYAALPIYHYPAAWQLRCMEGIRSNMAPVRQAIIVNNHYPSQFLDEGAWNQLVLKAFFTDEDIPNIIGLKRRNNLRLAQALVDYAYELHAAKRNINPMLWILAAPYLDDRAHQLMVQILQEDMALLTHKAIVYAFRQSNFGPAADFITRNSELTDLLDTAGTPWDDWLDQTN</sequence>
<dbReference type="NCBIfam" id="NF035938">
    <property type="entry name" value="EboA_domain"/>
    <property type="match status" value="1"/>
</dbReference>
<dbReference type="AlphaFoldDB" id="A0A1H7F0R7"/>
<dbReference type="RefSeq" id="WP_090601974.1">
    <property type="nucleotide sequence ID" value="NZ_FNZR01000001.1"/>
</dbReference>
<protein>
    <recommendedName>
        <fullName evidence="3">ERAP1-like C-terminal domain-containing protein</fullName>
    </recommendedName>
</protein>
<dbReference type="EMBL" id="FNZR01000001">
    <property type="protein sequence ID" value="SEK18947.1"/>
    <property type="molecule type" value="Genomic_DNA"/>
</dbReference>
<name>A0A1H7F0R7_9SPHI</name>
<dbReference type="Proteomes" id="UP000198916">
    <property type="component" value="Unassembled WGS sequence"/>
</dbReference>
<dbReference type="InterPro" id="IPR047715">
    <property type="entry name" value="EboA_dom"/>
</dbReference>
<keyword evidence="2" id="KW-1185">Reference proteome</keyword>
<dbReference type="OrthoDB" id="325673at2"/>